<dbReference type="AlphaFoldDB" id="A0A3N4I0J4"/>
<protein>
    <submittedName>
        <fullName evidence="2">Uncharacterized protein</fullName>
    </submittedName>
</protein>
<feature type="compositionally biased region" description="Polar residues" evidence="1">
    <location>
        <begin position="82"/>
        <end position="93"/>
    </location>
</feature>
<evidence type="ECO:0000256" key="1">
    <source>
        <dbReference type="SAM" id="MobiDB-lite"/>
    </source>
</evidence>
<dbReference type="EMBL" id="ML119723">
    <property type="protein sequence ID" value="RPA77610.1"/>
    <property type="molecule type" value="Genomic_DNA"/>
</dbReference>
<feature type="compositionally biased region" description="Basic and acidic residues" evidence="1">
    <location>
        <begin position="1"/>
        <end position="11"/>
    </location>
</feature>
<organism evidence="2 3">
    <name type="scientific">Ascobolus immersus RN42</name>
    <dbReference type="NCBI Taxonomy" id="1160509"/>
    <lineage>
        <taxon>Eukaryota</taxon>
        <taxon>Fungi</taxon>
        <taxon>Dikarya</taxon>
        <taxon>Ascomycota</taxon>
        <taxon>Pezizomycotina</taxon>
        <taxon>Pezizomycetes</taxon>
        <taxon>Pezizales</taxon>
        <taxon>Ascobolaceae</taxon>
        <taxon>Ascobolus</taxon>
    </lineage>
</organism>
<evidence type="ECO:0000313" key="3">
    <source>
        <dbReference type="Proteomes" id="UP000275078"/>
    </source>
</evidence>
<feature type="compositionally biased region" description="Polar residues" evidence="1">
    <location>
        <begin position="102"/>
        <end position="112"/>
    </location>
</feature>
<evidence type="ECO:0000313" key="2">
    <source>
        <dbReference type="EMBL" id="RPA77610.1"/>
    </source>
</evidence>
<dbReference type="Proteomes" id="UP000275078">
    <property type="component" value="Unassembled WGS sequence"/>
</dbReference>
<feature type="region of interest" description="Disordered" evidence="1">
    <location>
        <begin position="1"/>
        <end position="112"/>
    </location>
</feature>
<feature type="compositionally biased region" description="Low complexity" evidence="1">
    <location>
        <begin position="27"/>
        <end position="39"/>
    </location>
</feature>
<sequence>MRERALDRIEDGEVDSGTFDGMPELWSSSAGMAVAAAASRPGVWSDGKLPPPARNPTIYTSNALRARRTSPPPTGEAPNTPWGPSQPSSPSARKQQHYSFHEPSTNGIRTRPNALTNTQETADGTQRTGQQPIVVMRPALQQHHAFEQKRKWHGKAWIIGGQDRYRQSGLELPVVLERVPLRRG</sequence>
<accession>A0A3N4I0J4</accession>
<proteinExistence type="predicted"/>
<gene>
    <name evidence="2" type="ORF">BJ508DRAFT_364335</name>
</gene>
<reference evidence="2 3" key="1">
    <citation type="journal article" date="2018" name="Nat. Ecol. Evol.">
        <title>Pezizomycetes genomes reveal the molecular basis of ectomycorrhizal truffle lifestyle.</title>
        <authorList>
            <person name="Murat C."/>
            <person name="Payen T."/>
            <person name="Noel B."/>
            <person name="Kuo A."/>
            <person name="Morin E."/>
            <person name="Chen J."/>
            <person name="Kohler A."/>
            <person name="Krizsan K."/>
            <person name="Balestrini R."/>
            <person name="Da Silva C."/>
            <person name="Montanini B."/>
            <person name="Hainaut M."/>
            <person name="Levati E."/>
            <person name="Barry K.W."/>
            <person name="Belfiori B."/>
            <person name="Cichocki N."/>
            <person name="Clum A."/>
            <person name="Dockter R.B."/>
            <person name="Fauchery L."/>
            <person name="Guy J."/>
            <person name="Iotti M."/>
            <person name="Le Tacon F."/>
            <person name="Lindquist E.A."/>
            <person name="Lipzen A."/>
            <person name="Malagnac F."/>
            <person name="Mello A."/>
            <person name="Molinier V."/>
            <person name="Miyauchi S."/>
            <person name="Poulain J."/>
            <person name="Riccioni C."/>
            <person name="Rubini A."/>
            <person name="Sitrit Y."/>
            <person name="Splivallo R."/>
            <person name="Traeger S."/>
            <person name="Wang M."/>
            <person name="Zifcakova L."/>
            <person name="Wipf D."/>
            <person name="Zambonelli A."/>
            <person name="Paolocci F."/>
            <person name="Nowrousian M."/>
            <person name="Ottonello S."/>
            <person name="Baldrian P."/>
            <person name="Spatafora J.W."/>
            <person name="Henrissat B."/>
            <person name="Nagy L.G."/>
            <person name="Aury J.M."/>
            <person name="Wincker P."/>
            <person name="Grigoriev I.V."/>
            <person name="Bonfante P."/>
            <person name="Martin F.M."/>
        </authorList>
    </citation>
    <scope>NUCLEOTIDE SEQUENCE [LARGE SCALE GENOMIC DNA]</scope>
    <source>
        <strain evidence="2 3">RN42</strain>
    </source>
</reference>
<name>A0A3N4I0J4_ASCIM</name>
<keyword evidence="3" id="KW-1185">Reference proteome</keyword>